<sequence length="299" mass="33483">MLAWGQLLHGHDPPRLRSIVKRPMLAWVNASAAEWRPDDPSAARALLEAHSHARAACATSHATTLPSGGWCLRRMARRQLFGHAERRVTLRDGTRFMLPDTHVEADSILVRVLLRRVLRASDGTLLSLLDLGSGVGQYGYALRALAPLLPYRAYDGAGDVEEYTRGFVRFADLRLRLALPRADWVLSLEVGEHLAAAHEAMYLRNLHAHNCRGIVLSWALHGGHQHVNRRPSAYVVGLVTPLGYRLNEKLTEAMRSPHVRSRVRPEQQQPRGNMTVYGWFAHTVMVFERIQPLSGIGCT</sequence>
<keyword evidence="2" id="KW-1185">Reference proteome</keyword>
<dbReference type="InterPro" id="IPR029063">
    <property type="entry name" value="SAM-dependent_MTases_sf"/>
</dbReference>
<accession>A0AB34IWH2</accession>
<name>A0AB34IWH2_PRYPA</name>
<protein>
    <submittedName>
        <fullName evidence="1">Uncharacterized protein</fullName>
    </submittedName>
</protein>
<evidence type="ECO:0000313" key="1">
    <source>
        <dbReference type="EMBL" id="KAL1507477.1"/>
    </source>
</evidence>
<dbReference type="EMBL" id="JBGBPQ010000018">
    <property type="protein sequence ID" value="KAL1507477.1"/>
    <property type="molecule type" value="Genomic_DNA"/>
</dbReference>
<reference evidence="1 2" key="1">
    <citation type="journal article" date="2024" name="Science">
        <title>Giant polyketide synthase enzymes in the biosynthesis of giant marine polyether toxins.</title>
        <authorList>
            <person name="Fallon T.R."/>
            <person name="Shende V.V."/>
            <person name="Wierzbicki I.H."/>
            <person name="Pendleton A.L."/>
            <person name="Watervoot N.F."/>
            <person name="Auber R.P."/>
            <person name="Gonzalez D.J."/>
            <person name="Wisecaver J.H."/>
            <person name="Moore B.S."/>
        </authorList>
    </citation>
    <scope>NUCLEOTIDE SEQUENCE [LARGE SCALE GENOMIC DNA]</scope>
    <source>
        <strain evidence="1 2">12B1</strain>
    </source>
</reference>
<dbReference type="AlphaFoldDB" id="A0AB34IWH2"/>
<dbReference type="Proteomes" id="UP001515480">
    <property type="component" value="Unassembled WGS sequence"/>
</dbReference>
<dbReference type="SUPFAM" id="SSF53335">
    <property type="entry name" value="S-adenosyl-L-methionine-dependent methyltransferases"/>
    <property type="match status" value="1"/>
</dbReference>
<organism evidence="1 2">
    <name type="scientific">Prymnesium parvum</name>
    <name type="common">Toxic golden alga</name>
    <dbReference type="NCBI Taxonomy" id="97485"/>
    <lineage>
        <taxon>Eukaryota</taxon>
        <taxon>Haptista</taxon>
        <taxon>Haptophyta</taxon>
        <taxon>Prymnesiophyceae</taxon>
        <taxon>Prymnesiales</taxon>
        <taxon>Prymnesiaceae</taxon>
        <taxon>Prymnesium</taxon>
    </lineage>
</organism>
<comment type="caution">
    <text evidence="1">The sequence shown here is derived from an EMBL/GenBank/DDBJ whole genome shotgun (WGS) entry which is preliminary data.</text>
</comment>
<proteinExistence type="predicted"/>
<gene>
    <name evidence="1" type="ORF">AB1Y20_008313</name>
</gene>
<evidence type="ECO:0000313" key="2">
    <source>
        <dbReference type="Proteomes" id="UP001515480"/>
    </source>
</evidence>